<comment type="subcellular location">
    <subcellularLocation>
        <location evidence="1">Membrane</location>
        <topology evidence="1">Multi-pass membrane protein</topology>
    </subcellularLocation>
</comment>
<dbReference type="PANTHER" id="PTHR37306">
    <property type="entry name" value="COLICIN V PRODUCTION PROTEIN"/>
    <property type="match status" value="1"/>
</dbReference>
<dbReference type="OrthoDB" id="1952171at2"/>
<dbReference type="PANTHER" id="PTHR37306:SF1">
    <property type="entry name" value="COLICIN V PRODUCTION PROTEIN"/>
    <property type="match status" value="1"/>
</dbReference>
<feature type="transmembrane region" description="Helical" evidence="5">
    <location>
        <begin position="26"/>
        <end position="44"/>
    </location>
</feature>
<dbReference type="GO" id="GO:0009403">
    <property type="term" value="P:toxin biosynthetic process"/>
    <property type="evidence" value="ECO:0007669"/>
    <property type="project" value="InterPro"/>
</dbReference>
<keyword evidence="3 5" id="KW-1133">Transmembrane helix</keyword>
<dbReference type="STRING" id="1121919.SAMN02745975_02373"/>
<reference evidence="7" key="1">
    <citation type="submission" date="2016-11" db="EMBL/GenBank/DDBJ databases">
        <authorList>
            <person name="Varghese N."/>
            <person name="Submissions S."/>
        </authorList>
    </citation>
    <scope>NUCLEOTIDE SEQUENCE [LARGE SCALE GENOMIC DNA]</scope>
    <source>
        <strain evidence="7">DSM 17957</strain>
    </source>
</reference>
<evidence type="ECO:0000313" key="6">
    <source>
        <dbReference type="EMBL" id="SHJ56890.1"/>
    </source>
</evidence>
<sequence length="231" mass="25623">MGWFDILVLVILVIHAIKGWQRGFVLSFFSLISVIAAAVTAKLYHTRLSEYLLDNTPLLLKLQQWVGIRVKDAAYQEVASRGDIASDNIYQILGMPRGIQELFMGSETMRGYSAKAMEGVYAYVADVLARMFIDLLSILLIFICVRIALMLIGHLLDGIFSLPILNQFNHMGGLAFGGLKGLLIIFILLLLMVPINTMAGEGLLAEGLENSVFAKFLYDHNLLLSMIGKIL</sequence>
<evidence type="ECO:0000256" key="4">
    <source>
        <dbReference type="ARBA" id="ARBA00023136"/>
    </source>
</evidence>
<dbReference type="InterPro" id="IPR003825">
    <property type="entry name" value="Colicin-V_CvpA"/>
</dbReference>
<evidence type="ECO:0000256" key="2">
    <source>
        <dbReference type="ARBA" id="ARBA00022692"/>
    </source>
</evidence>
<dbReference type="Proteomes" id="UP000184536">
    <property type="component" value="Unassembled WGS sequence"/>
</dbReference>
<feature type="transmembrane region" description="Helical" evidence="5">
    <location>
        <begin position="168"/>
        <end position="193"/>
    </location>
</feature>
<evidence type="ECO:0000256" key="5">
    <source>
        <dbReference type="SAM" id="Phobius"/>
    </source>
</evidence>
<dbReference type="RefSeq" id="WP_110941491.1">
    <property type="nucleotide sequence ID" value="NZ_FQZV01000030.1"/>
</dbReference>
<organism evidence="6 7">
    <name type="scientific">Geosporobacter subterraneus DSM 17957</name>
    <dbReference type="NCBI Taxonomy" id="1121919"/>
    <lineage>
        <taxon>Bacteria</taxon>
        <taxon>Bacillati</taxon>
        <taxon>Bacillota</taxon>
        <taxon>Clostridia</taxon>
        <taxon>Peptostreptococcales</taxon>
        <taxon>Thermotaleaceae</taxon>
        <taxon>Geosporobacter</taxon>
    </lineage>
</organism>
<keyword evidence="2 5" id="KW-0812">Transmembrane</keyword>
<keyword evidence="7" id="KW-1185">Reference proteome</keyword>
<protein>
    <submittedName>
        <fullName evidence="6">Colicin V production protein</fullName>
    </submittedName>
</protein>
<dbReference type="GO" id="GO:0016020">
    <property type="term" value="C:membrane"/>
    <property type="evidence" value="ECO:0007669"/>
    <property type="project" value="UniProtKB-SubCell"/>
</dbReference>
<keyword evidence="4 5" id="KW-0472">Membrane</keyword>
<proteinExistence type="predicted"/>
<name>A0A1M6KD64_9FIRM</name>
<accession>A0A1M6KD64</accession>
<evidence type="ECO:0000313" key="7">
    <source>
        <dbReference type="Proteomes" id="UP000184536"/>
    </source>
</evidence>
<evidence type="ECO:0000256" key="3">
    <source>
        <dbReference type="ARBA" id="ARBA00022989"/>
    </source>
</evidence>
<dbReference type="AlphaFoldDB" id="A0A1M6KD64"/>
<dbReference type="Pfam" id="PF02674">
    <property type="entry name" value="Colicin_V"/>
    <property type="match status" value="2"/>
</dbReference>
<feature type="transmembrane region" description="Helical" evidence="5">
    <location>
        <begin position="135"/>
        <end position="156"/>
    </location>
</feature>
<dbReference type="EMBL" id="FQZV01000030">
    <property type="protein sequence ID" value="SHJ56890.1"/>
    <property type="molecule type" value="Genomic_DNA"/>
</dbReference>
<evidence type="ECO:0000256" key="1">
    <source>
        <dbReference type="ARBA" id="ARBA00004141"/>
    </source>
</evidence>
<gene>
    <name evidence="6" type="ORF">SAMN02745975_02373</name>
</gene>